<gene>
    <name evidence="5" type="ORF">AR543_06540</name>
</gene>
<keyword evidence="2" id="KW-0378">Hydrolase</keyword>
<reference evidence="6" key="1">
    <citation type="submission" date="2015-10" db="EMBL/GenBank/DDBJ databases">
        <title>Genome of Paenibacillus bovis sp. nov.</title>
        <authorList>
            <person name="Wu Z."/>
            <person name="Gao C."/>
            <person name="Liu Z."/>
            <person name="Zheng H."/>
        </authorList>
    </citation>
    <scope>NUCLEOTIDE SEQUENCE [LARGE SCALE GENOMIC DNA]</scope>
    <source>
        <strain evidence="6">BD3526</strain>
    </source>
</reference>
<dbReference type="KEGG" id="pbv:AR543_06540"/>
<dbReference type="EMBL" id="CP013023">
    <property type="protein sequence ID" value="ANF95689.1"/>
    <property type="molecule type" value="Genomic_DNA"/>
</dbReference>
<dbReference type="InterPro" id="IPR006035">
    <property type="entry name" value="Ureohydrolase"/>
</dbReference>
<evidence type="ECO:0000256" key="1">
    <source>
        <dbReference type="ARBA" id="ARBA00022723"/>
    </source>
</evidence>
<keyword evidence="3" id="KW-0464">Manganese</keyword>
<comment type="similarity">
    <text evidence="4">Belongs to the arginase family.</text>
</comment>
<dbReference type="PRINTS" id="PR00116">
    <property type="entry name" value="ARGINASE"/>
</dbReference>
<evidence type="ECO:0000313" key="5">
    <source>
        <dbReference type="EMBL" id="ANF95689.1"/>
    </source>
</evidence>
<dbReference type="PANTHER" id="PTHR43782:SF3">
    <property type="entry name" value="ARGINASE"/>
    <property type="match status" value="1"/>
</dbReference>
<keyword evidence="1" id="KW-0479">Metal-binding</keyword>
<evidence type="ECO:0000256" key="2">
    <source>
        <dbReference type="ARBA" id="ARBA00022801"/>
    </source>
</evidence>
<dbReference type="PANTHER" id="PTHR43782">
    <property type="entry name" value="ARGINASE"/>
    <property type="match status" value="1"/>
</dbReference>
<evidence type="ECO:0000256" key="3">
    <source>
        <dbReference type="ARBA" id="ARBA00023211"/>
    </source>
</evidence>
<dbReference type="PROSITE" id="PS51409">
    <property type="entry name" value="ARGINASE_2"/>
    <property type="match status" value="1"/>
</dbReference>
<organism evidence="5 6">
    <name type="scientific">Paenibacillus bovis</name>
    <dbReference type="NCBI Taxonomy" id="1616788"/>
    <lineage>
        <taxon>Bacteria</taxon>
        <taxon>Bacillati</taxon>
        <taxon>Bacillota</taxon>
        <taxon>Bacilli</taxon>
        <taxon>Bacillales</taxon>
        <taxon>Paenibacillaceae</taxon>
        <taxon>Paenibacillus</taxon>
    </lineage>
</organism>
<keyword evidence="6" id="KW-1185">Reference proteome</keyword>
<protein>
    <submittedName>
        <fullName evidence="5">Arginase</fullName>
    </submittedName>
</protein>
<dbReference type="Gene3D" id="3.40.800.10">
    <property type="entry name" value="Ureohydrolase domain"/>
    <property type="match status" value="1"/>
</dbReference>
<dbReference type="Proteomes" id="UP000078148">
    <property type="component" value="Chromosome"/>
</dbReference>
<dbReference type="GO" id="GO:0005737">
    <property type="term" value="C:cytoplasm"/>
    <property type="evidence" value="ECO:0007669"/>
    <property type="project" value="TreeGrafter"/>
</dbReference>
<dbReference type="Pfam" id="PF00491">
    <property type="entry name" value="Arginase"/>
    <property type="match status" value="1"/>
</dbReference>
<dbReference type="SUPFAM" id="SSF52768">
    <property type="entry name" value="Arginase/deacetylase"/>
    <property type="match status" value="1"/>
</dbReference>
<reference evidence="5 6" key="2">
    <citation type="journal article" date="2016" name="Int. J. Syst. Evol. Microbiol.">
        <title>Paenibacillus bovis sp. nov., isolated from raw yak (Bos grunniens) milk.</title>
        <authorList>
            <person name="Gao C."/>
            <person name="Han J."/>
            <person name="Liu Z."/>
            <person name="Xu X."/>
            <person name="Hang F."/>
            <person name="Wu Z."/>
        </authorList>
    </citation>
    <scope>NUCLEOTIDE SEQUENCE [LARGE SCALE GENOMIC DNA]</scope>
    <source>
        <strain evidence="5 6">BD3526</strain>
    </source>
</reference>
<evidence type="ECO:0000313" key="6">
    <source>
        <dbReference type="Proteomes" id="UP000078148"/>
    </source>
</evidence>
<dbReference type="CDD" id="cd09999">
    <property type="entry name" value="Arginase-like_1"/>
    <property type="match status" value="1"/>
</dbReference>
<name>A0A172ZDT3_9BACL</name>
<dbReference type="GO" id="GO:0004053">
    <property type="term" value="F:arginase activity"/>
    <property type="evidence" value="ECO:0007669"/>
    <property type="project" value="TreeGrafter"/>
</dbReference>
<dbReference type="OrthoDB" id="9789727at2"/>
<evidence type="ECO:0000256" key="4">
    <source>
        <dbReference type="PROSITE-ProRule" id="PRU00742"/>
    </source>
</evidence>
<sequence>MRAIDIFEFPTNLGLRQQAEDQEPGVSRMPEWLHQHGLHERLQAEQVFRLEPPAYTMEQDEATGLLNVEAVGDYAIRQAQLMSRQLEKDSFKLVLGGDCSILIGSALALKQKGKYGLFFLDGHTDYITPELSQTGGAAGMDLAIAAGLGDERLTNLEQCRPYVDPQHIFCVGNREYDEAYVQPVQESAVHVYDLAAIRSQGIPAMIESFWAMINEQELDGFWIHLDVDVLNDTLMPAVDSRQQDGLSYEELAEILIPLVSHRLAVGMEITILDPSLDKDGQYTLPLVHHLVDVLDHM</sequence>
<dbReference type="InterPro" id="IPR023696">
    <property type="entry name" value="Ureohydrolase_dom_sf"/>
</dbReference>
<dbReference type="STRING" id="1616788.AR543_06540"/>
<dbReference type="GO" id="GO:0030145">
    <property type="term" value="F:manganese ion binding"/>
    <property type="evidence" value="ECO:0007669"/>
    <property type="project" value="TreeGrafter"/>
</dbReference>
<accession>A0A172ZDT3</accession>
<proteinExistence type="inferred from homology"/>
<dbReference type="AlphaFoldDB" id="A0A172ZDT3"/>